<evidence type="ECO:0000256" key="6">
    <source>
        <dbReference type="SAM" id="Phobius"/>
    </source>
</evidence>
<feature type="transmembrane region" description="Helical" evidence="6">
    <location>
        <begin position="6"/>
        <end position="30"/>
    </location>
</feature>
<dbReference type="InterPro" id="IPR036837">
    <property type="entry name" value="Cation_efflux_CTD_sf"/>
</dbReference>
<comment type="caution">
    <text evidence="8">The sequence shown here is derived from an EMBL/GenBank/DDBJ whole genome shotgun (WGS) entry which is preliminary data.</text>
</comment>
<protein>
    <submittedName>
        <fullName evidence="8">Ferrous iron efflux protein F</fullName>
    </submittedName>
</protein>
<feature type="transmembrane region" description="Helical" evidence="6">
    <location>
        <begin position="77"/>
        <end position="97"/>
    </location>
</feature>
<keyword evidence="4 6" id="KW-1133">Transmembrane helix</keyword>
<sequence>MSAGGGTKAIIAALLANAGIAVAKFVGFLITGSSSMLAESVHSVADTSNQGLLLLGQKTARRKASVAHPFGYGRDRYFYSFIVALMLFTLGSAFALYEGIHKVQHPEALTSPIVAVIILVVAIGLETYSFRTAIVESRLVKGDATWWQFIRQSRTPELPVVLLEDAGALFGLIFALIGVGLATVTGDPVWDAVGTLMIGVLLGVIAIILIIEMKSLLIGEGATPRELDTILDEIAAGRIERVIHIKTQYMGPDELLVAAKVALTSGLSVEEVAQAIDDAEQRVRGKVPAARLIYLEPDLDRSTTPA</sequence>
<dbReference type="Pfam" id="PF01545">
    <property type="entry name" value="Cation_efflux"/>
    <property type="match status" value="1"/>
</dbReference>
<dbReference type="InterPro" id="IPR040177">
    <property type="entry name" value="SLC30A9"/>
</dbReference>
<dbReference type="SUPFAM" id="SSF161111">
    <property type="entry name" value="Cation efflux protein transmembrane domain-like"/>
    <property type="match status" value="1"/>
</dbReference>
<name>A0ABX2F0L1_9PSEU</name>
<keyword evidence="2" id="KW-0813">Transport</keyword>
<dbReference type="InterPro" id="IPR027469">
    <property type="entry name" value="Cation_efflux_TMD_sf"/>
</dbReference>
<evidence type="ECO:0000256" key="1">
    <source>
        <dbReference type="ARBA" id="ARBA00004141"/>
    </source>
</evidence>
<dbReference type="SUPFAM" id="SSF160240">
    <property type="entry name" value="Cation efflux protein cytoplasmic domain-like"/>
    <property type="match status" value="1"/>
</dbReference>
<dbReference type="InterPro" id="IPR058533">
    <property type="entry name" value="Cation_efflux_TM"/>
</dbReference>
<dbReference type="EMBL" id="JAAATY010000004">
    <property type="protein sequence ID" value="NRN64812.1"/>
    <property type="molecule type" value="Genomic_DNA"/>
</dbReference>
<dbReference type="PANTHER" id="PTHR13414:SF9">
    <property type="entry name" value="PROTON-COUPLED ZINC ANTIPORTER SLC30A9, MITOCHONDRIAL"/>
    <property type="match status" value="1"/>
</dbReference>
<dbReference type="PANTHER" id="PTHR13414">
    <property type="entry name" value="HUEL-CATION TRANSPORTER"/>
    <property type="match status" value="1"/>
</dbReference>
<proteinExistence type="predicted"/>
<evidence type="ECO:0000313" key="8">
    <source>
        <dbReference type="EMBL" id="NRN64812.1"/>
    </source>
</evidence>
<feature type="transmembrane region" description="Helical" evidence="6">
    <location>
        <begin position="160"/>
        <end position="183"/>
    </location>
</feature>
<dbReference type="NCBIfam" id="TIGR01297">
    <property type="entry name" value="CDF"/>
    <property type="match status" value="1"/>
</dbReference>
<dbReference type="Proteomes" id="UP000763557">
    <property type="component" value="Unassembled WGS sequence"/>
</dbReference>
<evidence type="ECO:0000313" key="9">
    <source>
        <dbReference type="Proteomes" id="UP000763557"/>
    </source>
</evidence>
<evidence type="ECO:0000256" key="4">
    <source>
        <dbReference type="ARBA" id="ARBA00022989"/>
    </source>
</evidence>
<feature type="domain" description="Cation efflux protein transmembrane" evidence="7">
    <location>
        <begin position="10"/>
        <end position="217"/>
    </location>
</feature>
<dbReference type="InterPro" id="IPR002524">
    <property type="entry name" value="Cation_efflux"/>
</dbReference>
<reference evidence="8 9" key="1">
    <citation type="submission" date="2020-01" db="EMBL/GenBank/DDBJ databases">
        <title>Kibdelosporangium persica a novel Actinomycetes from a hot desert in Iran.</title>
        <authorList>
            <person name="Safaei N."/>
            <person name="Zaburannyi N."/>
            <person name="Mueller R."/>
            <person name="Wink J."/>
        </authorList>
    </citation>
    <scope>NUCLEOTIDE SEQUENCE [LARGE SCALE GENOMIC DNA]</scope>
    <source>
        <strain evidence="8 9">4NS15</strain>
    </source>
</reference>
<keyword evidence="9" id="KW-1185">Reference proteome</keyword>
<organism evidence="8 9">
    <name type="scientific">Kibdelosporangium persicum</name>
    <dbReference type="NCBI Taxonomy" id="2698649"/>
    <lineage>
        <taxon>Bacteria</taxon>
        <taxon>Bacillati</taxon>
        <taxon>Actinomycetota</taxon>
        <taxon>Actinomycetes</taxon>
        <taxon>Pseudonocardiales</taxon>
        <taxon>Pseudonocardiaceae</taxon>
        <taxon>Kibdelosporangium</taxon>
    </lineage>
</organism>
<gene>
    <name evidence="8" type="ORF">GC106_20180</name>
</gene>
<evidence type="ECO:0000256" key="2">
    <source>
        <dbReference type="ARBA" id="ARBA00022448"/>
    </source>
</evidence>
<feature type="transmembrane region" description="Helical" evidence="6">
    <location>
        <begin position="109"/>
        <end position="128"/>
    </location>
</feature>
<evidence type="ECO:0000256" key="3">
    <source>
        <dbReference type="ARBA" id="ARBA00022692"/>
    </source>
</evidence>
<evidence type="ECO:0000256" key="5">
    <source>
        <dbReference type="ARBA" id="ARBA00023136"/>
    </source>
</evidence>
<keyword evidence="5 6" id="KW-0472">Membrane</keyword>
<keyword evidence="3 6" id="KW-0812">Transmembrane</keyword>
<dbReference type="RefSeq" id="WP_173127590.1">
    <property type="nucleotide sequence ID" value="NZ_CBCSGW010000015.1"/>
</dbReference>
<feature type="transmembrane region" description="Helical" evidence="6">
    <location>
        <begin position="189"/>
        <end position="211"/>
    </location>
</feature>
<comment type="subcellular location">
    <subcellularLocation>
        <location evidence="1">Membrane</location>
        <topology evidence="1">Multi-pass membrane protein</topology>
    </subcellularLocation>
</comment>
<evidence type="ECO:0000259" key="7">
    <source>
        <dbReference type="Pfam" id="PF01545"/>
    </source>
</evidence>
<dbReference type="Gene3D" id="1.20.1510.10">
    <property type="entry name" value="Cation efflux protein transmembrane domain"/>
    <property type="match status" value="1"/>
</dbReference>
<accession>A0ABX2F0L1</accession>